<dbReference type="InParanoid" id="A0A4S2MP27"/>
<organism evidence="3 4">
    <name type="scientific">Ascodesmis nigricans</name>
    <dbReference type="NCBI Taxonomy" id="341454"/>
    <lineage>
        <taxon>Eukaryota</taxon>
        <taxon>Fungi</taxon>
        <taxon>Dikarya</taxon>
        <taxon>Ascomycota</taxon>
        <taxon>Pezizomycotina</taxon>
        <taxon>Pezizomycetes</taxon>
        <taxon>Pezizales</taxon>
        <taxon>Ascodesmidaceae</taxon>
        <taxon>Ascodesmis</taxon>
    </lineage>
</organism>
<proteinExistence type="predicted"/>
<evidence type="ECO:0000256" key="2">
    <source>
        <dbReference type="SAM" id="SignalP"/>
    </source>
</evidence>
<accession>A0A4S2MP27</accession>
<protein>
    <submittedName>
        <fullName evidence="3">Uncharacterized protein</fullName>
    </submittedName>
</protein>
<dbReference type="EMBL" id="ML220137">
    <property type="protein sequence ID" value="TGZ78843.1"/>
    <property type="molecule type" value="Genomic_DNA"/>
</dbReference>
<name>A0A4S2MP27_9PEZI</name>
<evidence type="ECO:0000256" key="1">
    <source>
        <dbReference type="SAM" id="MobiDB-lite"/>
    </source>
</evidence>
<gene>
    <name evidence="3" type="ORF">EX30DRAFT_350733</name>
</gene>
<evidence type="ECO:0000313" key="3">
    <source>
        <dbReference type="EMBL" id="TGZ78843.1"/>
    </source>
</evidence>
<feature type="compositionally biased region" description="Low complexity" evidence="1">
    <location>
        <begin position="469"/>
        <end position="481"/>
    </location>
</feature>
<feature type="compositionally biased region" description="Polar residues" evidence="1">
    <location>
        <begin position="408"/>
        <end position="435"/>
    </location>
</feature>
<feature type="chain" id="PRO_5021034448" evidence="2">
    <location>
        <begin position="22"/>
        <end position="481"/>
    </location>
</feature>
<feature type="signal peptide" evidence="2">
    <location>
        <begin position="1"/>
        <end position="21"/>
    </location>
</feature>
<feature type="region of interest" description="Disordered" evidence="1">
    <location>
        <begin position="402"/>
        <end position="481"/>
    </location>
</feature>
<sequence length="481" mass="53036">MRNFICALSITLSMLLNNSWATPMSPPAVSSALPVPFMTLNRATCTGFFDKEAKQENLISQSDSLETVVHIQKAIIEAQEMVETVMKMIGKYGAHEKSPAGYSHQELALLAVLRTLQYLFFKEEIATGSYILEVLDKLATVSLHIDPNESSQNKATTRASQRAHKMVLYCGDDNLTPVQPSQLPANFFWQGINGVYEDSVAKLYVYLSPQWKDRPCKSEGMYAYNAVAWKTTEKEFTTSNAFNAIFYCREAFTSARNRYIGRESVMLRQKFLKDDAAWKNAVLDKALKEGLPAAIHALFHHPIIHESLHKFRWHELTGAPGEDEKRTCNNADSVAYFVVSAYLLKQFTAPGTVQGQAQTQGAANAQNPIYMTAVNHEGHIQHVVYDTNKGFDDNYNELKRQLGLQKGPPSSSGSERNSGQNSRSNSPNSGTQGTPSQPPAPAPGKNLATDLGELTIGTTPKGTRKSGRSRSGSQTGGAPKY</sequence>
<dbReference type="Proteomes" id="UP000298138">
    <property type="component" value="Unassembled WGS sequence"/>
</dbReference>
<dbReference type="AlphaFoldDB" id="A0A4S2MP27"/>
<keyword evidence="4" id="KW-1185">Reference proteome</keyword>
<reference evidence="3 4" key="1">
    <citation type="submission" date="2019-04" db="EMBL/GenBank/DDBJ databases">
        <title>Comparative genomics and transcriptomics to analyze fruiting body development in filamentous ascomycetes.</title>
        <authorList>
            <consortium name="DOE Joint Genome Institute"/>
            <person name="Lutkenhaus R."/>
            <person name="Traeger S."/>
            <person name="Breuer J."/>
            <person name="Kuo A."/>
            <person name="Lipzen A."/>
            <person name="Pangilinan J."/>
            <person name="Dilworth D."/>
            <person name="Sandor L."/>
            <person name="Poggeler S."/>
            <person name="Barry K."/>
            <person name="Grigoriev I.V."/>
            <person name="Nowrousian M."/>
        </authorList>
    </citation>
    <scope>NUCLEOTIDE SEQUENCE [LARGE SCALE GENOMIC DNA]</scope>
    <source>
        <strain evidence="3 4">CBS 389.68</strain>
    </source>
</reference>
<keyword evidence="2" id="KW-0732">Signal</keyword>
<evidence type="ECO:0000313" key="4">
    <source>
        <dbReference type="Proteomes" id="UP000298138"/>
    </source>
</evidence>